<dbReference type="AlphaFoldDB" id="A0A6L6QPY3"/>
<proteinExistence type="predicted"/>
<reference evidence="1 2" key="1">
    <citation type="submission" date="2019-11" db="EMBL/GenBank/DDBJ databases">
        <title>Type strains purchased from KCTC, JCM and DSMZ.</title>
        <authorList>
            <person name="Lu H."/>
        </authorList>
    </citation>
    <scope>NUCLEOTIDE SEQUENCE [LARGE SCALE GENOMIC DNA]</scope>
    <source>
        <strain evidence="1 2">JCM 31587</strain>
    </source>
</reference>
<evidence type="ECO:0000313" key="2">
    <source>
        <dbReference type="Proteomes" id="UP000472320"/>
    </source>
</evidence>
<dbReference type="EMBL" id="WNKX01000048">
    <property type="protein sequence ID" value="MTW14488.1"/>
    <property type="molecule type" value="Genomic_DNA"/>
</dbReference>
<name>A0A6L6QPY3_9BURK</name>
<protein>
    <submittedName>
        <fullName evidence="1">Uncharacterized protein</fullName>
    </submittedName>
</protein>
<sequence>MKDIATLAIPANTLCRLLQYANAHQAEPCAGELAAIAIEKWLARAEGVSATRIRRHGYQWKTVFLPEGTQLRAWNRTGFAYAEVIGDHIVHLGEGVSRPSAGHSKDSGGG</sequence>
<keyword evidence="2" id="KW-1185">Reference proteome</keyword>
<accession>A0A6L6QPY3</accession>
<organism evidence="1 2">
    <name type="scientific">Massilia eburnea</name>
    <dbReference type="NCBI Taxonomy" id="1776165"/>
    <lineage>
        <taxon>Bacteria</taxon>
        <taxon>Pseudomonadati</taxon>
        <taxon>Pseudomonadota</taxon>
        <taxon>Betaproteobacteria</taxon>
        <taxon>Burkholderiales</taxon>
        <taxon>Oxalobacteraceae</taxon>
        <taxon>Telluria group</taxon>
        <taxon>Massilia</taxon>
    </lineage>
</organism>
<gene>
    <name evidence="1" type="ORF">GM658_28125</name>
</gene>
<evidence type="ECO:0000313" key="1">
    <source>
        <dbReference type="EMBL" id="MTW14488.1"/>
    </source>
</evidence>
<comment type="caution">
    <text evidence="1">The sequence shown here is derived from an EMBL/GenBank/DDBJ whole genome shotgun (WGS) entry which is preliminary data.</text>
</comment>
<dbReference type="RefSeq" id="WP_155457425.1">
    <property type="nucleotide sequence ID" value="NZ_WNKX01000048.1"/>
</dbReference>
<dbReference type="Proteomes" id="UP000472320">
    <property type="component" value="Unassembled WGS sequence"/>
</dbReference>
<dbReference type="OrthoDB" id="8775146at2"/>